<proteinExistence type="predicted"/>
<reference evidence="1" key="1">
    <citation type="submission" date="2022-08" db="UniProtKB">
        <authorList>
            <consortium name="EnsemblMetazoa"/>
        </authorList>
    </citation>
    <scope>IDENTIFICATION</scope>
    <source>
        <strain evidence="1">EBRO</strain>
    </source>
</reference>
<sequence>MHDTDHGRSAADRCGLRFTTVVTLEPPPPATVAGREGLESAVAIAVELPPFESVATPSSSFETSQVATELASPSELSVSRAIESESVYSPEASQSVVGTDAGRIGAATGASNGCFSNHSCRCEENECETKLI</sequence>
<organism evidence="1">
    <name type="scientific">Anopheles atroparvus</name>
    <name type="common">European mosquito</name>
    <dbReference type="NCBI Taxonomy" id="41427"/>
    <lineage>
        <taxon>Eukaryota</taxon>
        <taxon>Metazoa</taxon>
        <taxon>Ecdysozoa</taxon>
        <taxon>Arthropoda</taxon>
        <taxon>Hexapoda</taxon>
        <taxon>Insecta</taxon>
        <taxon>Pterygota</taxon>
        <taxon>Neoptera</taxon>
        <taxon>Endopterygota</taxon>
        <taxon>Diptera</taxon>
        <taxon>Nematocera</taxon>
        <taxon>Culicoidea</taxon>
        <taxon>Culicidae</taxon>
        <taxon>Anophelinae</taxon>
        <taxon>Anopheles</taxon>
    </lineage>
</organism>
<dbReference type="VEuPathDB" id="VectorBase:AATE003267"/>
<evidence type="ECO:0000313" key="1">
    <source>
        <dbReference type="EnsemblMetazoa" id="AATE003267-PA.1"/>
    </source>
</evidence>
<dbReference type="AlphaFoldDB" id="A0A182IQ06"/>
<accession>A0A182IQ06</accession>
<dbReference type="EnsemblMetazoa" id="AATE003267-RA">
    <property type="protein sequence ID" value="AATE003267-PA.1"/>
    <property type="gene ID" value="AATE003267"/>
</dbReference>
<name>A0A182IQ06_ANOAO</name>
<protein>
    <submittedName>
        <fullName evidence="1">Uncharacterized protein</fullName>
    </submittedName>
</protein>